<dbReference type="EMBL" id="CAKOGL010000025">
    <property type="protein sequence ID" value="CAH2102009.1"/>
    <property type="molecule type" value="Genomic_DNA"/>
</dbReference>
<evidence type="ECO:0000256" key="2">
    <source>
        <dbReference type="SAM" id="SignalP"/>
    </source>
</evidence>
<gene>
    <name evidence="3" type="ORF">EEDITHA_LOCUS16705</name>
</gene>
<evidence type="ECO:0000313" key="3">
    <source>
        <dbReference type="EMBL" id="CAH2102009.1"/>
    </source>
</evidence>
<comment type="caution">
    <text evidence="3">The sequence shown here is derived from an EMBL/GenBank/DDBJ whole genome shotgun (WGS) entry which is preliminary data.</text>
</comment>
<keyword evidence="1" id="KW-0472">Membrane</keyword>
<feature type="signal peptide" evidence="2">
    <location>
        <begin position="1"/>
        <end position="17"/>
    </location>
</feature>
<evidence type="ECO:0000256" key="1">
    <source>
        <dbReference type="SAM" id="Phobius"/>
    </source>
</evidence>
<keyword evidence="4" id="KW-1185">Reference proteome</keyword>
<keyword evidence="2" id="KW-0732">Signal</keyword>
<keyword evidence="1" id="KW-1133">Transmembrane helix</keyword>
<evidence type="ECO:0000313" key="4">
    <source>
        <dbReference type="Proteomes" id="UP001153954"/>
    </source>
</evidence>
<dbReference type="Proteomes" id="UP001153954">
    <property type="component" value="Unassembled WGS sequence"/>
</dbReference>
<proteinExistence type="predicted"/>
<accession>A0AAU9UWN9</accession>
<dbReference type="AlphaFoldDB" id="A0AAU9UWN9"/>
<sequence length="132" mass="15248">MFKSFLLFSMFIVCCYCLENNDLSILESRAKKKKTSFKLLGMILLFVLSKVAIFKTISVFVMMTFFQKLFTLAGILFKYYMKGKIEKQPVYGPPEYNTVGYSYGPPDESYQEGYPGKDVASSFDWLLNKNVK</sequence>
<reference evidence="3" key="1">
    <citation type="submission" date="2022-03" db="EMBL/GenBank/DDBJ databases">
        <authorList>
            <person name="Tunstrom K."/>
        </authorList>
    </citation>
    <scope>NUCLEOTIDE SEQUENCE</scope>
</reference>
<feature type="chain" id="PRO_5043415090" evidence="2">
    <location>
        <begin position="18"/>
        <end position="132"/>
    </location>
</feature>
<keyword evidence="1" id="KW-0812">Transmembrane</keyword>
<protein>
    <submittedName>
        <fullName evidence="3">Uncharacterized protein</fullName>
    </submittedName>
</protein>
<organism evidence="3 4">
    <name type="scientific">Euphydryas editha</name>
    <name type="common">Edith's checkerspot</name>
    <dbReference type="NCBI Taxonomy" id="104508"/>
    <lineage>
        <taxon>Eukaryota</taxon>
        <taxon>Metazoa</taxon>
        <taxon>Ecdysozoa</taxon>
        <taxon>Arthropoda</taxon>
        <taxon>Hexapoda</taxon>
        <taxon>Insecta</taxon>
        <taxon>Pterygota</taxon>
        <taxon>Neoptera</taxon>
        <taxon>Endopterygota</taxon>
        <taxon>Lepidoptera</taxon>
        <taxon>Glossata</taxon>
        <taxon>Ditrysia</taxon>
        <taxon>Papilionoidea</taxon>
        <taxon>Nymphalidae</taxon>
        <taxon>Nymphalinae</taxon>
        <taxon>Euphydryas</taxon>
    </lineage>
</organism>
<feature type="transmembrane region" description="Helical" evidence="1">
    <location>
        <begin position="35"/>
        <end position="53"/>
    </location>
</feature>
<name>A0AAU9UWN9_EUPED</name>